<dbReference type="GO" id="GO:0005506">
    <property type="term" value="F:iron ion binding"/>
    <property type="evidence" value="ECO:0007669"/>
    <property type="project" value="InterPro"/>
</dbReference>
<dbReference type="AlphaFoldDB" id="J3P6P4"/>
<keyword evidence="4 8" id="KW-0479">Metal-binding</keyword>
<gene>
    <name evidence="11" type="primary">20349644</name>
    <name evidence="10" type="ORF">GGTG_09186</name>
</gene>
<evidence type="ECO:0000313" key="12">
    <source>
        <dbReference type="Proteomes" id="UP000006039"/>
    </source>
</evidence>
<sequence length="542" mass="60564">MSSSIVADGVGAQPQLHSPLLGRLAALELDNSPVIVALLLVLLVPVAASVLFRAKKGKRAPLMNPPGFFQTKTQVKRNYLKNGLKIFNDAKRQYPGQPFKVIASAGTFTILPSDRANEVKSIPPEKLNFRAQFSDICPIDIAGFGALTMLNHPRGIVQAVVTKRLTKRLATVTSPLAQETKFAMSKVFGENNDWAEVTIYPGLLDVVARVSSRIFLGPGLCRNLEWLDITKNFASHLMMGMSGIRVFPKLLRPFAHLIDPTVREMRSRYFQAKVIVDGLVQQRAKERKECLASGRPVPVYNDSIEWGEQEADGAAFNPTDLQLLLSFAAIHTTSDLVTQTMLHLASEPESIEALRQEMIDVLPVRGWKKTSLFQLKLLDSAVREAQRTKPLFLANMIRSVMEDVTLEDGTLLSKGELVAVDATNLWDAERYKNPEKFNIRRFLDIRQNEPGGEHRAQLVSSASDHITFGYGKYMCPGRFFAANEIKMILCFMIMNYDWKLAPGTTLEPIYLGTDPMINHEAKLICRRREAEIDLASLQAEQE</sequence>
<evidence type="ECO:0000256" key="9">
    <source>
        <dbReference type="SAM" id="Phobius"/>
    </source>
</evidence>
<dbReference type="PANTHER" id="PTHR46206:SF2">
    <property type="entry name" value="CYTOCHROME P450 MONOOXYGENASE AUSG-RELATED"/>
    <property type="match status" value="1"/>
</dbReference>
<dbReference type="CDD" id="cd11041">
    <property type="entry name" value="CYP503A1-like"/>
    <property type="match status" value="1"/>
</dbReference>
<dbReference type="HOGENOM" id="CLU_022195_0_3_1"/>
<dbReference type="GO" id="GO:0004497">
    <property type="term" value="F:monooxygenase activity"/>
    <property type="evidence" value="ECO:0007669"/>
    <property type="project" value="UniProtKB-KW"/>
</dbReference>
<dbReference type="RefSeq" id="XP_009225294.1">
    <property type="nucleotide sequence ID" value="XM_009227030.1"/>
</dbReference>
<organism evidence="10">
    <name type="scientific">Gaeumannomyces tritici (strain R3-111a-1)</name>
    <name type="common">Wheat and barley take-all root rot fungus</name>
    <name type="synonym">Gaeumannomyces graminis var. tritici</name>
    <dbReference type="NCBI Taxonomy" id="644352"/>
    <lineage>
        <taxon>Eukaryota</taxon>
        <taxon>Fungi</taxon>
        <taxon>Dikarya</taxon>
        <taxon>Ascomycota</taxon>
        <taxon>Pezizomycotina</taxon>
        <taxon>Sordariomycetes</taxon>
        <taxon>Sordariomycetidae</taxon>
        <taxon>Magnaporthales</taxon>
        <taxon>Magnaporthaceae</taxon>
        <taxon>Gaeumannomyces</taxon>
    </lineage>
</organism>
<feature type="transmembrane region" description="Helical" evidence="9">
    <location>
        <begin position="34"/>
        <end position="54"/>
    </location>
</feature>
<evidence type="ECO:0000313" key="11">
    <source>
        <dbReference type="EnsemblFungi" id="EJT72320"/>
    </source>
</evidence>
<dbReference type="Proteomes" id="UP000006039">
    <property type="component" value="Unassembled WGS sequence"/>
</dbReference>
<keyword evidence="9" id="KW-0812">Transmembrane</keyword>
<reference evidence="11" key="4">
    <citation type="journal article" date="2015" name="G3 (Bethesda)">
        <title>Genome sequences of three phytopathogenic species of the Magnaporthaceae family of fungi.</title>
        <authorList>
            <person name="Okagaki L.H."/>
            <person name="Nunes C.C."/>
            <person name="Sailsbery J."/>
            <person name="Clay B."/>
            <person name="Brown D."/>
            <person name="John T."/>
            <person name="Oh Y."/>
            <person name="Young N."/>
            <person name="Fitzgerald M."/>
            <person name="Haas B.J."/>
            <person name="Zeng Q."/>
            <person name="Young S."/>
            <person name="Adiconis X."/>
            <person name="Fan L."/>
            <person name="Levin J.Z."/>
            <person name="Mitchell T.K."/>
            <person name="Okubara P.A."/>
            <person name="Farman M.L."/>
            <person name="Kohn L.M."/>
            <person name="Birren B."/>
            <person name="Ma L.-J."/>
            <person name="Dean R.A."/>
        </authorList>
    </citation>
    <scope>NUCLEOTIDE SEQUENCE</scope>
    <source>
        <strain evidence="11">R3-111a-1</strain>
    </source>
</reference>
<dbReference type="PANTHER" id="PTHR46206">
    <property type="entry name" value="CYTOCHROME P450"/>
    <property type="match status" value="1"/>
</dbReference>
<evidence type="ECO:0000256" key="3">
    <source>
        <dbReference type="ARBA" id="ARBA00022617"/>
    </source>
</evidence>
<dbReference type="Gene3D" id="1.10.630.10">
    <property type="entry name" value="Cytochrome P450"/>
    <property type="match status" value="1"/>
</dbReference>
<comment type="cofactor">
    <cofactor evidence="1 8">
        <name>heme</name>
        <dbReference type="ChEBI" id="CHEBI:30413"/>
    </cofactor>
</comment>
<keyword evidence="5" id="KW-0560">Oxidoreductase</keyword>
<dbReference type="SUPFAM" id="SSF48264">
    <property type="entry name" value="Cytochrome P450"/>
    <property type="match status" value="1"/>
</dbReference>
<dbReference type="VEuPathDB" id="FungiDB:GGTG_09186"/>
<dbReference type="GeneID" id="20349644"/>
<keyword evidence="3 8" id="KW-0349">Heme</keyword>
<reference evidence="11" key="5">
    <citation type="submission" date="2018-04" db="UniProtKB">
        <authorList>
            <consortium name="EnsemblFungi"/>
        </authorList>
    </citation>
    <scope>IDENTIFICATION</scope>
    <source>
        <strain evidence="11">R3-111a-1</strain>
    </source>
</reference>
<keyword evidence="9" id="KW-1133">Transmembrane helix</keyword>
<reference evidence="10" key="2">
    <citation type="submission" date="2010-07" db="EMBL/GenBank/DDBJ databases">
        <authorList>
            <consortium name="The Broad Institute Genome Sequencing Platform"/>
            <consortium name="Broad Institute Genome Sequencing Center for Infectious Disease"/>
            <person name="Ma L.-J."/>
            <person name="Dead R."/>
            <person name="Young S."/>
            <person name="Zeng Q."/>
            <person name="Koehrsen M."/>
            <person name="Alvarado L."/>
            <person name="Berlin A."/>
            <person name="Chapman S.B."/>
            <person name="Chen Z."/>
            <person name="Freedman E."/>
            <person name="Gellesch M."/>
            <person name="Goldberg J."/>
            <person name="Griggs A."/>
            <person name="Gujja S."/>
            <person name="Heilman E.R."/>
            <person name="Heiman D."/>
            <person name="Hepburn T."/>
            <person name="Howarth C."/>
            <person name="Jen D."/>
            <person name="Larson L."/>
            <person name="Mehta T."/>
            <person name="Neiman D."/>
            <person name="Pearson M."/>
            <person name="Roberts A."/>
            <person name="Saif S."/>
            <person name="Shea T."/>
            <person name="Shenoy N."/>
            <person name="Sisk P."/>
            <person name="Stolte C."/>
            <person name="Sykes S."/>
            <person name="Walk T."/>
            <person name="White J."/>
            <person name="Yandava C."/>
            <person name="Haas B."/>
            <person name="Nusbaum C."/>
            <person name="Birren B."/>
        </authorList>
    </citation>
    <scope>NUCLEOTIDE SEQUENCE</scope>
    <source>
        <strain evidence="10">R3-111a-1</strain>
    </source>
</reference>
<feature type="binding site" description="axial binding residue" evidence="8">
    <location>
        <position position="475"/>
    </location>
    <ligand>
        <name>heme</name>
        <dbReference type="ChEBI" id="CHEBI:30413"/>
    </ligand>
    <ligandPart>
        <name>Fe</name>
        <dbReference type="ChEBI" id="CHEBI:18248"/>
    </ligandPart>
</feature>
<dbReference type="GO" id="GO:0020037">
    <property type="term" value="F:heme binding"/>
    <property type="evidence" value="ECO:0007669"/>
    <property type="project" value="InterPro"/>
</dbReference>
<evidence type="ECO:0000256" key="1">
    <source>
        <dbReference type="ARBA" id="ARBA00001971"/>
    </source>
</evidence>
<dbReference type="GO" id="GO:0016705">
    <property type="term" value="F:oxidoreductase activity, acting on paired donors, with incorporation or reduction of molecular oxygen"/>
    <property type="evidence" value="ECO:0007669"/>
    <property type="project" value="InterPro"/>
</dbReference>
<comment type="similarity">
    <text evidence="2">Belongs to the cytochrome P450 family.</text>
</comment>
<evidence type="ECO:0000256" key="5">
    <source>
        <dbReference type="ARBA" id="ARBA00023002"/>
    </source>
</evidence>
<keyword evidence="9" id="KW-0472">Membrane</keyword>
<dbReference type="Pfam" id="PF00067">
    <property type="entry name" value="p450"/>
    <property type="match status" value="1"/>
</dbReference>
<keyword evidence="6 8" id="KW-0408">Iron</keyword>
<name>J3P6P4_GAET3</name>
<dbReference type="PRINTS" id="PR00465">
    <property type="entry name" value="EP450IV"/>
</dbReference>
<accession>J3P6P4</accession>
<evidence type="ECO:0000256" key="4">
    <source>
        <dbReference type="ARBA" id="ARBA00022723"/>
    </source>
</evidence>
<reference evidence="10" key="3">
    <citation type="submission" date="2010-09" db="EMBL/GenBank/DDBJ databases">
        <title>Annotation of Gaeumannomyces graminis var. tritici R3-111a-1.</title>
        <authorList>
            <consortium name="The Broad Institute Genome Sequencing Platform"/>
            <person name="Ma L.-J."/>
            <person name="Dead R."/>
            <person name="Young S.K."/>
            <person name="Zeng Q."/>
            <person name="Gargeya S."/>
            <person name="Fitzgerald M."/>
            <person name="Haas B."/>
            <person name="Abouelleil A."/>
            <person name="Alvarado L."/>
            <person name="Arachchi H.M."/>
            <person name="Berlin A."/>
            <person name="Brown A."/>
            <person name="Chapman S.B."/>
            <person name="Chen Z."/>
            <person name="Dunbar C."/>
            <person name="Freedman E."/>
            <person name="Gearin G."/>
            <person name="Gellesch M."/>
            <person name="Goldberg J."/>
            <person name="Griggs A."/>
            <person name="Gujja S."/>
            <person name="Heiman D."/>
            <person name="Howarth C."/>
            <person name="Larson L."/>
            <person name="Lui A."/>
            <person name="MacDonald P.J.P."/>
            <person name="Mehta T."/>
            <person name="Montmayeur A."/>
            <person name="Murphy C."/>
            <person name="Neiman D."/>
            <person name="Pearson M."/>
            <person name="Priest M."/>
            <person name="Roberts A."/>
            <person name="Saif S."/>
            <person name="Shea T."/>
            <person name="Shenoy N."/>
            <person name="Sisk P."/>
            <person name="Stolte C."/>
            <person name="Sykes S."/>
            <person name="Yandava C."/>
            <person name="Wortman J."/>
            <person name="Nusbaum C."/>
            <person name="Birren B."/>
        </authorList>
    </citation>
    <scope>NUCLEOTIDE SEQUENCE</scope>
    <source>
        <strain evidence="10">R3-111a-1</strain>
    </source>
</reference>
<evidence type="ECO:0000256" key="6">
    <source>
        <dbReference type="ARBA" id="ARBA00023004"/>
    </source>
</evidence>
<protein>
    <recommendedName>
        <fullName evidence="13">Ent-kaurene oxidase</fullName>
    </recommendedName>
</protein>
<dbReference type="STRING" id="644352.J3P6P4"/>
<proteinExistence type="inferred from homology"/>
<reference evidence="12" key="1">
    <citation type="submission" date="2010-07" db="EMBL/GenBank/DDBJ databases">
        <title>The genome sequence of Gaeumannomyces graminis var. tritici strain R3-111a-1.</title>
        <authorList>
            <consortium name="The Broad Institute Genome Sequencing Platform"/>
            <person name="Ma L.-J."/>
            <person name="Dead R."/>
            <person name="Young S."/>
            <person name="Zeng Q."/>
            <person name="Koehrsen M."/>
            <person name="Alvarado L."/>
            <person name="Berlin A."/>
            <person name="Chapman S.B."/>
            <person name="Chen Z."/>
            <person name="Freedman E."/>
            <person name="Gellesch M."/>
            <person name="Goldberg J."/>
            <person name="Griggs A."/>
            <person name="Gujja S."/>
            <person name="Heilman E.R."/>
            <person name="Heiman D."/>
            <person name="Hepburn T."/>
            <person name="Howarth C."/>
            <person name="Jen D."/>
            <person name="Larson L."/>
            <person name="Mehta T."/>
            <person name="Neiman D."/>
            <person name="Pearson M."/>
            <person name="Roberts A."/>
            <person name="Saif S."/>
            <person name="Shea T."/>
            <person name="Shenoy N."/>
            <person name="Sisk P."/>
            <person name="Stolte C."/>
            <person name="Sykes S."/>
            <person name="Walk T."/>
            <person name="White J."/>
            <person name="Yandava C."/>
            <person name="Haas B."/>
            <person name="Nusbaum C."/>
            <person name="Birren B."/>
        </authorList>
    </citation>
    <scope>NUCLEOTIDE SEQUENCE [LARGE SCALE GENOMIC DNA]</scope>
    <source>
        <strain evidence="12">R3-111a-1</strain>
    </source>
</reference>
<dbReference type="EMBL" id="GL385399">
    <property type="protein sequence ID" value="EJT72320.1"/>
    <property type="molecule type" value="Genomic_DNA"/>
</dbReference>
<evidence type="ECO:0008006" key="13">
    <source>
        <dbReference type="Google" id="ProtNLM"/>
    </source>
</evidence>
<evidence type="ECO:0000313" key="10">
    <source>
        <dbReference type="EMBL" id="EJT72320.1"/>
    </source>
</evidence>
<evidence type="ECO:0000256" key="2">
    <source>
        <dbReference type="ARBA" id="ARBA00010617"/>
    </source>
</evidence>
<dbReference type="InterPro" id="IPR001128">
    <property type="entry name" value="Cyt_P450"/>
</dbReference>
<keyword evidence="12" id="KW-1185">Reference proteome</keyword>
<dbReference type="OrthoDB" id="1844152at2759"/>
<dbReference type="InterPro" id="IPR036396">
    <property type="entry name" value="Cyt_P450_sf"/>
</dbReference>
<dbReference type="InterPro" id="IPR002403">
    <property type="entry name" value="Cyt_P450_E_grp-IV"/>
</dbReference>
<evidence type="ECO:0000256" key="7">
    <source>
        <dbReference type="ARBA" id="ARBA00023033"/>
    </source>
</evidence>
<dbReference type="eggNOG" id="KOG0156">
    <property type="taxonomic scope" value="Eukaryota"/>
</dbReference>
<evidence type="ECO:0000256" key="8">
    <source>
        <dbReference type="PIRSR" id="PIRSR602403-1"/>
    </source>
</evidence>
<keyword evidence="7" id="KW-0503">Monooxygenase</keyword>
<dbReference type="EnsemblFungi" id="EJT72320">
    <property type="protein sequence ID" value="EJT72320"/>
    <property type="gene ID" value="GGTG_09186"/>
</dbReference>